<dbReference type="AlphaFoldDB" id="A0A1Y1X4X0"/>
<protein>
    <submittedName>
        <fullName evidence="3">Cytidine deaminase-like protein</fullName>
    </submittedName>
</protein>
<feature type="domain" description="CMP/dCMP-type deaminase" evidence="2">
    <location>
        <begin position="34"/>
        <end position="154"/>
    </location>
</feature>
<evidence type="ECO:0000313" key="3">
    <source>
        <dbReference type="EMBL" id="ORX80859.1"/>
    </source>
</evidence>
<evidence type="ECO:0000259" key="2">
    <source>
        <dbReference type="PROSITE" id="PS51747"/>
    </source>
</evidence>
<dbReference type="EMBL" id="MCFE01000726">
    <property type="protein sequence ID" value="ORX80859.1"/>
    <property type="molecule type" value="Genomic_DNA"/>
</dbReference>
<dbReference type="PANTHER" id="PTHR11079:SF203">
    <property type="entry name" value="CMP_DCMP-TYPE DEAMINASE DOMAIN-CONTAINING PROTEIN"/>
    <property type="match status" value="1"/>
</dbReference>
<keyword evidence="1" id="KW-0732">Signal</keyword>
<gene>
    <name evidence="3" type="ORF">K493DRAFT_242390</name>
</gene>
<dbReference type="InterPro" id="IPR002125">
    <property type="entry name" value="CMP_dCMP_dom"/>
</dbReference>
<sequence>MFSIVRTVILAGITSLLLHGGVFAATCDLESQLAKDECYMKIALDFAKVHNPGFPFGALIVDHKKNEISCYGANSNKQNKLMHGETAAFWNCTQMYPSPTNDDMNDPGLDWSQQTLYTTGEPCPMCASQSIYRGVSRVVWGTSIPDINKSGRQQIMIRMKEVVRSQRLGGNRPDKHVPTLTGGVLKKECDAAFWEAFADFRDEDYLQGMTEWGQLGYIKAHEH</sequence>
<dbReference type="PROSITE" id="PS51747">
    <property type="entry name" value="CYT_DCMP_DEAMINASES_2"/>
    <property type="match status" value="1"/>
</dbReference>
<dbReference type="GO" id="GO:0052717">
    <property type="term" value="F:tRNA-specific adenosine-34 deaminase activity"/>
    <property type="evidence" value="ECO:0007669"/>
    <property type="project" value="TreeGrafter"/>
</dbReference>
<dbReference type="Gene3D" id="3.40.140.10">
    <property type="entry name" value="Cytidine Deaminase, domain 2"/>
    <property type="match status" value="1"/>
</dbReference>
<feature type="signal peptide" evidence="1">
    <location>
        <begin position="1"/>
        <end position="24"/>
    </location>
</feature>
<dbReference type="PANTHER" id="PTHR11079">
    <property type="entry name" value="CYTOSINE DEAMINASE FAMILY MEMBER"/>
    <property type="match status" value="1"/>
</dbReference>
<dbReference type="Pfam" id="PF00383">
    <property type="entry name" value="dCMP_cyt_deam_1"/>
    <property type="match status" value="1"/>
</dbReference>
<organism evidence="3 4">
    <name type="scientific">Basidiobolus meristosporus CBS 931.73</name>
    <dbReference type="NCBI Taxonomy" id="1314790"/>
    <lineage>
        <taxon>Eukaryota</taxon>
        <taxon>Fungi</taxon>
        <taxon>Fungi incertae sedis</taxon>
        <taxon>Zoopagomycota</taxon>
        <taxon>Entomophthoromycotina</taxon>
        <taxon>Basidiobolomycetes</taxon>
        <taxon>Basidiobolales</taxon>
        <taxon>Basidiobolaceae</taxon>
        <taxon>Basidiobolus</taxon>
    </lineage>
</organism>
<keyword evidence="4" id="KW-1185">Reference proteome</keyword>
<dbReference type="CDD" id="cd01285">
    <property type="entry name" value="nucleoside_deaminase"/>
    <property type="match status" value="1"/>
</dbReference>
<reference evidence="3 4" key="1">
    <citation type="submission" date="2016-07" db="EMBL/GenBank/DDBJ databases">
        <title>Pervasive Adenine N6-methylation of Active Genes in Fungi.</title>
        <authorList>
            <consortium name="DOE Joint Genome Institute"/>
            <person name="Mondo S.J."/>
            <person name="Dannebaum R.O."/>
            <person name="Kuo R.C."/>
            <person name="Labutti K."/>
            <person name="Haridas S."/>
            <person name="Kuo A."/>
            <person name="Salamov A."/>
            <person name="Ahrendt S.R."/>
            <person name="Lipzen A."/>
            <person name="Sullivan W."/>
            <person name="Andreopoulos W.B."/>
            <person name="Clum A."/>
            <person name="Lindquist E."/>
            <person name="Daum C."/>
            <person name="Ramamoorthy G.K."/>
            <person name="Gryganskyi A."/>
            <person name="Culley D."/>
            <person name="Magnuson J.K."/>
            <person name="James T.Y."/>
            <person name="O'Malley M.A."/>
            <person name="Stajich J.E."/>
            <person name="Spatafora J.W."/>
            <person name="Visel A."/>
            <person name="Grigoriev I.V."/>
        </authorList>
    </citation>
    <scope>NUCLEOTIDE SEQUENCE [LARGE SCALE GENOMIC DNA]</scope>
    <source>
        <strain evidence="3 4">CBS 931.73</strain>
    </source>
</reference>
<dbReference type="InterPro" id="IPR016193">
    <property type="entry name" value="Cytidine_deaminase-like"/>
</dbReference>
<name>A0A1Y1X4X0_9FUNG</name>
<evidence type="ECO:0000256" key="1">
    <source>
        <dbReference type="SAM" id="SignalP"/>
    </source>
</evidence>
<comment type="caution">
    <text evidence="3">The sequence shown here is derived from an EMBL/GenBank/DDBJ whole genome shotgun (WGS) entry which is preliminary data.</text>
</comment>
<accession>A0A1Y1X4X0</accession>
<dbReference type="STRING" id="1314790.A0A1Y1X4X0"/>
<evidence type="ECO:0000313" key="4">
    <source>
        <dbReference type="Proteomes" id="UP000193498"/>
    </source>
</evidence>
<dbReference type="InParanoid" id="A0A1Y1X4X0"/>
<dbReference type="GO" id="GO:0002100">
    <property type="term" value="P:tRNA wobble adenosine to inosine editing"/>
    <property type="evidence" value="ECO:0007669"/>
    <property type="project" value="TreeGrafter"/>
</dbReference>
<proteinExistence type="predicted"/>
<dbReference type="OrthoDB" id="408702at2759"/>
<feature type="chain" id="PRO_5012508238" evidence="1">
    <location>
        <begin position="25"/>
        <end position="223"/>
    </location>
</feature>
<dbReference type="Proteomes" id="UP000193498">
    <property type="component" value="Unassembled WGS sequence"/>
</dbReference>
<dbReference type="SUPFAM" id="SSF53927">
    <property type="entry name" value="Cytidine deaminase-like"/>
    <property type="match status" value="1"/>
</dbReference>